<dbReference type="GO" id="GO:0005829">
    <property type="term" value="C:cytosol"/>
    <property type="evidence" value="ECO:0007669"/>
    <property type="project" value="TreeGrafter"/>
</dbReference>
<dbReference type="PANTHER" id="PTHR13608">
    <property type="entry name" value="ARMADILLO-LIKE HELICAL DOMAIN-CONTAINING PROTEIN 3"/>
    <property type="match status" value="1"/>
</dbReference>
<dbReference type="InterPro" id="IPR039868">
    <property type="entry name" value="ARMD3-like"/>
</dbReference>
<proteinExistence type="predicted"/>
<evidence type="ECO:0000313" key="2">
    <source>
        <dbReference type="Proteomes" id="UP001221757"/>
    </source>
</evidence>
<organism evidence="1 2">
    <name type="scientific">Mycena rosella</name>
    <name type="common">Pink bonnet</name>
    <name type="synonym">Agaricus rosellus</name>
    <dbReference type="NCBI Taxonomy" id="1033263"/>
    <lineage>
        <taxon>Eukaryota</taxon>
        <taxon>Fungi</taxon>
        <taxon>Dikarya</taxon>
        <taxon>Basidiomycota</taxon>
        <taxon>Agaricomycotina</taxon>
        <taxon>Agaricomycetes</taxon>
        <taxon>Agaricomycetidae</taxon>
        <taxon>Agaricales</taxon>
        <taxon>Marasmiineae</taxon>
        <taxon>Mycenaceae</taxon>
        <taxon>Mycena</taxon>
    </lineage>
</organism>
<dbReference type="AlphaFoldDB" id="A0AAD7GV44"/>
<accession>A0AAD7GV44</accession>
<dbReference type="EMBL" id="JARKIE010000007">
    <property type="protein sequence ID" value="KAJ7706001.1"/>
    <property type="molecule type" value="Genomic_DNA"/>
</dbReference>
<evidence type="ECO:0000313" key="1">
    <source>
        <dbReference type="EMBL" id="KAJ7706001.1"/>
    </source>
</evidence>
<dbReference type="Proteomes" id="UP001221757">
    <property type="component" value="Unassembled WGS sequence"/>
</dbReference>
<dbReference type="PANTHER" id="PTHR13608:SF3">
    <property type="entry name" value="ARMADILLO-LIKE HELICAL DOMAIN-CONTAINING PROTEIN 3"/>
    <property type="match status" value="1"/>
</dbReference>
<comment type="caution">
    <text evidence="1">The sequence shown here is derived from an EMBL/GenBank/DDBJ whole genome shotgun (WGS) entry which is preliminary data.</text>
</comment>
<protein>
    <submittedName>
        <fullName evidence="1">Uncharacterized protein</fullName>
    </submittedName>
</protein>
<gene>
    <name evidence="1" type="ORF">B0H17DRAFT_1035202</name>
</gene>
<reference evidence="1" key="1">
    <citation type="submission" date="2023-03" db="EMBL/GenBank/DDBJ databases">
        <title>Massive genome expansion in bonnet fungi (Mycena s.s.) driven by repeated elements and novel gene families across ecological guilds.</title>
        <authorList>
            <consortium name="Lawrence Berkeley National Laboratory"/>
            <person name="Harder C.B."/>
            <person name="Miyauchi S."/>
            <person name="Viragh M."/>
            <person name="Kuo A."/>
            <person name="Thoen E."/>
            <person name="Andreopoulos B."/>
            <person name="Lu D."/>
            <person name="Skrede I."/>
            <person name="Drula E."/>
            <person name="Henrissat B."/>
            <person name="Morin E."/>
            <person name="Kohler A."/>
            <person name="Barry K."/>
            <person name="LaButti K."/>
            <person name="Morin E."/>
            <person name="Salamov A."/>
            <person name="Lipzen A."/>
            <person name="Mereny Z."/>
            <person name="Hegedus B."/>
            <person name="Baldrian P."/>
            <person name="Stursova M."/>
            <person name="Weitz H."/>
            <person name="Taylor A."/>
            <person name="Grigoriev I.V."/>
            <person name="Nagy L.G."/>
            <person name="Martin F."/>
            <person name="Kauserud H."/>
        </authorList>
    </citation>
    <scope>NUCLEOTIDE SEQUENCE</scope>
    <source>
        <strain evidence="1">CBHHK067</strain>
    </source>
</reference>
<keyword evidence="2" id="KW-1185">Reference proteome</keyword>
<name>A0AAD7GV44_MYCRO</name>
<sequence length="434" mass="48906">MFQNARRSSVLQSKVVTAYIRLLQTPAIEDPRFYPDLLTLAVDREFLEGELRNLPTEAFLGPLKTRCIFAKTPTGWEVMEIFAGGVTQSDTIFTNLTGIINDSLPDPDLPADIRHQVLQLALIFMCGVGQLSPGAYFLRRDLFPSIVSFIKAPETEIFTFEAILLLSVLANFHKSKQNPYMQRIQFSDDKDLMRKICWAASFALDAVVKAYQDISDDDTVQTLTSALGSMMSRLRPDRALAAVDPPRELFKSQPIEACVVILPVFEFLRTNPTFPLVLVSPSEETKSSAISSLPSTILSLSSYLLTHASSTSSPRAIVYANLCLNTLLTLVQNDGVLIAFSQPSDERIRLCRQRLPVLPVPPSRRPPLCALLDCCVLWLRHNLHKRLEVQSYTTCIWVCYRVIWFLYKAHIRLGKNSDVFYPILEPTSHRIPVE</sequence>